<organism evidence="2 3">
    <name type="scientific">Bacillus safensis</name>
    <dbReference type="NCBI Taxonomy" id="561879"/>
    <lineage>
        <taxon>Bacteria</taxon>
        <taxon>Bacillati</taxon>
        <taxon>Bacillota</taxon>
        <taxon>Bacilli</taxon>
        <taxon>Bacillales</taxon>
        <taxon>Bacillaceae</taxon>
        <taxon>Bacillus</taxon>
    </lineage>
</organism>
<proteinExistence type="predicted"/>
<reference evidence="2 3" key="1">
    <citation type="submission" date="2019-12" db="EMBL/GenBank/DDBJ databases">
        <title>Full genome sequence of a Bacillus safensis strain isolated from commercially available natto in Indonesia.</title>
        <authorList>
            <person name="Yoshida M."/>
            <person name="Uomi M."/>
            <person name="Waturangi D."/>
            <person name="Ekaputri J.J."/>
            <person name="Setiamarga D.H.E."/>
        </authorList>
    </citation>
    <scope>NUCLEOTIDE SEQUENCE [LARGE SCALE GENOMIC DNA]</scope>
    <source>
        <strain evidence="2 3">IDN1</strain>
    </source>
</reference>
<dbReference type="PROSITE" id="PS00521">
    <property type="entry name" value="P5CR"/>
    <property type="match status" value="1"/>
</dbReference>
<dbReference type="InterPro" id="IPR053790">
    <property type="entry name" value="P5CR-like_CS"/>
</dbReference>
<dbReference type="Proteomes" id="UP000464658">
    <property type="component" value="Chromosome"/>
</dbReference>
<dbReference type="EMBL" id="AP021906">
    <property type="protein sequence ID" value="BBP90872.1"/>
    <property type="molecule type" value="Genomic_DNA"/>
</dbReference>
<dbReference type="Pfam" id="PF14748">
    <property type="entry name" value="P5CR_dimer"/>
    <property type="match status" value="1"/>
</dbReference>
<dbReference type="SUPFAM" id="SSF48179">
    <property type="entry name" value="6-phosphogluconate dehydrogenase C-terminal domain-like"/>
    <property type="match status" value="1"/>
</dbReference>
<evidence type="ECO:0000259" key="1">
    <source>
        <dbReference type="Pfam" id="PF14748"/>
    </source>
</evidence>
<name>A0A5S9ME48_BACIA</name>
<sequence length="82" mass="9070">MIEAAVEETDISKEEATTLSEDMLVGLGRLIEKRVYTLPTLQDKVCVKGGVTGEGIKALEAGVQDMFHRLFQKTPMKNSMKI</sequence>
<dbReference type="Gene3D" id="1.10.3730.10">
    <property type="entry name" value="ProC C-terminal domain-like"/>
    <property type="match status" value="1"/>
</dbReference>
<feature type="domain" description="Pyrroline-5-carboxylate reductase dimerisation" evidence="1">
    <location>
        <begin position="1"/>
        <end position="74"/>
    </location>
</feature>
<accession>A0A5S9ME48</accession>
<evidence type="ECO:0000313" key="3">
    <source>
        <dbReference type="Proteomes" id="UP000464658"/>
    </source>
</evidence>
<dbReference type="InterPro" id="IPR008927">
    <property type="entry name" value="6-PGluconate_DH-like_C_sf"/>
</dbReference>
<evidence type="ECO:0000313" key="2">
    <source>
        <dbReference type="EMBL" id="BBP90872.1"/>
    </source>
</evidence>
<dbReference type="InterPro" id="IPR029036">
    <property type="entry name" value="P5CR_dimer"/>
</dbReference>
<gene>
    <name evidence="2" type="ORF">BsIDN1_44900</name>
</gene>
<protein>
    <recommendedName>
        <fullName evidence="1">Pyrroline-5-carboxylate reductase dimerisation domain-containing protein</fullName>
    </recommendedName>
</protein>
<dbReference type="AlphaFoldDB" id="A0A5S9ME48"/>